<sequence length="191" mass="21235">MSDEDTTPKAHAADTADSSPSQENSVHVFNGKDLSKSLDNISNNMGKMACRLAKLYDPGTDERSPSLKRKSTSDLPDFSDSYSEGNSRQSGKRKRYESRTEDNLNSTLVVTSWTTKTAFKGSPRVQRPSTKKSGKLPLRKQNSFKILPTVTTRMTPPVTKSRKSWLLLLKNDGTRNCPPKKIKSLVETPLT</sequence>
<protein>
    <submittedName>
        <fullName evidence="2">Uncharacterized protein</fullName>
    </submittedName>
</protein>
<organism evidence="2 3">
    <name type="scientific">Porites lobata</name>
    <dbReference type="NCBI Taxonomy" id="104759"/>
    <lineage>
        <taxon>Eukaryota</taxon>
        <taxon>Metazoa</taxon>
        <taxon>Cnidaria</taxon>
        <taxon>Anthozoa</taxon>
        <taxon>Hexacorallia</taxon>
        <taxon>Scleractinia</taxon>
        <taxon>Fungiina</taxon>
        <taxon>Poritidae</taxon>
        <taxon>Porites</taxon>
    </lineage>
</organism>
<feature type="compositionally biased region" description="Polar residues" evidence="1">
    <location>
        <begin position="80"/>
        <end position="89"/>
    </location>
</feature>
<feature type="region of interest" description="Disordered" evidence="1">
    <location>
        <begin position="1"/>
        <end position="41"/>
    </location>
</feature>
<keyword evidence="3" id="KW-1185">Reference proteome</keyword>
<feature type="region of interest" description="Disordered" evidence="1">
    <location>
        <begin position="56"/>
        <end position="105"/>
    </location>
</feature>
<name>A0ABN8R507_9CNID</name>
<feature type="compositionally biased region" description="Basic and acidic residues" evidence="1">
    <location>
        <begin position="1"/>
        <end position="14"/>
    </location>
</feature>
<dbReference type="Proteomes" id="UP001159405">
    <property type="component" value="Unassembled WGS sequence"/>
</dbReference>
<evidence type="ECO:0000256" key="1">
    <source>
        <dbReference type="SAM" id="MobiDB-lite"/>
    </source>
</evidence>
<accession>A0ABN8R507</accession>
<dbReference type="EMBL" id="CALNXK010000173">
    <property type="protein sequence ID" value="CAH3172445.1"/>
    <property type="molecule type" value="Genomic_DNA"/>
</dbReference>
<feature type="compositionally biased region" description="Polar residues" evidence="1">
    <location>
        <begin position="16"/>
        <end position="27"/>
    </location>
</feature>
<evidence type="ECO:0000313" key="2">
    <source>
        <dbReference type="EMBL" id="CAH3172445.1"/>
    </source>
</evidence>
<evidence type="ECO:0000313" key="3">
    <source>
        <dbReference type="Proteomes" id="UP001159405"/>
    </source>
</evidence>
<proteinExistence type="predicted"/>
<reference evidence="2 3" key="1">
    <citation type="submission" date="2022-05" db="EMBL/GenBank/DDBJ databases">
        <authorList>
            <consortium name="Genoscope - CEA"/>
            <person name="William W."/>
        </authorList>
    </citation>
    <scope>NUCLEOTIDE SEQUENCE [LARGE SCALE GENOMIC DNA]</scope>
</reference>
<gene>
    <name evidence="2" type="ORF">PLOB_00012946</name>
</gene>
<comment type="caution">
    <text evidence="2">The sequence shown here is derived from an EMBL/GenBank/DDBJ whole genome shotgun (WGS) entry which is preliminary data.</text>
</comment>